<proteinExistence type="predicted"/>
<evidence type="ECO:0008006" key="4">
    <source>
        <dbReference type="Google" id="ProtNLM"/>
    </source>
</evidence>
<evidence type="ECO:0000313" key="2">
    <source>
        <dbReference type="EMBL" id="CAF4360453.1"/>
    </source>
</evidence>
<dbReference type="SUPFAM" id="SSF48452">
    <property type="entry name" value="TPR-like"/>
    <property type="match status" value="1"/>
</dbReference>
<dbReference type="Proteomes" id="UP000682733">
    <property type="component" value="Unassembled WGS sequence"/>
</dbReference>
<reference evidence="2" key="1">
    <citation type="submission" date="2021-02" db="EMBL/GenBank/DDBJ databases">
        <authorList>
            <person name="Nowell W R."/>
        </authorList>
    </citation>
    <scope>NUCLEOTIDE SEQUENCE</scope>
</reference>
<comment type="caution">
    <text evidence="2">The sequence shown here is derived from an EMBL/GenBank/DDBJ whole genome shotgun (WGS) entry which is preliminary data.</text>
</comment>
<evidence type="ECO:0000313" key="3">
    <source>
        <dbReference type="Proteomes" id="UP000682733"/>
    </source>
</evidence>
<feature type="non-terminal residue" evidence="2">
    <location>
        <position position="1"/>
    </location>
</feature>
<evidence type="ECO:0000313" key="1">
    <source>
        <dbReference type="EMBL" id="CAF1567109.1"/>
    </source>
</evidence>
<sequence length="51" mass="6226">MLGLSYMIRKRFNEALKYYNKLLEMQEQHKDLFEIDDNDRMDNVRMNANIG</sequence>
<organism evidence="2 3">
    <name type="scientific">Didymodactylos carnosus</name>
    <dbReference type="NCBI Taxonomy" id="1234261"/>
    <lineage>
        <taxon>Eukaryota</taxon>
        <taxon>Metazoa</taxon>
        <taxon>Spiralia</taxon>
        <taxon>Gnathifera</taxon>
        <taxon>Rotifera</taxon>
        <taxon>Eurotatoria</taxon>
        <taxon>Bdelloidea</taxon>
        <taxon>Philodinida</taxon>
        <taxon>Philodinidae</taxon>
        <taxon>Didymodactylos</taxon>
    </lineage>
</organism>
<dbReference type="EMBL" id="CAJOBA010065733">
    <property type="protein sequence ID" value="CAF4360453.1"/>
    <property type="molecule type" value="Genomic_DNA"/>
</dbReference>
<protein>
    <recommendedName>
        <fullName evidence="4">Tetratricopeptide repeat protein</fullName>
    </recommendedName>
</protein>
<accession>A0A8S2V0A8</accession>
<name>A0A8S2V0A8_9BILA</name>
<gene>
    <name evidence="1" type="ORF">OVA965_LOCUS40145</name>
    <name evidence="2" type="ORF">TMI583_LOCUS41539</name>
</gene>
<dbReference type="EMBL" id="CAJNOK010043009">
    <property type="protein sequence ID" value="CAF1567109.1"/>
    <property type="molecule type" value="Genomic_DNA"/>
</dbReference>
<dbReference type="Proteomes" id="UP000677228">
    <property type="component" value="Unassembled WGS sequence"/>
</dbReference>
<dbReference type="InterPro" id="IPR011990">
    <property type="entry name" value="TPR-like_helical_dom_sf"/>
</dbReference>
<dbReference type="AlphaFoldDB" id="A0A8S2V0A8"/>